<keyword evidence="8 17" id="KW-0418">Kinase</keyword>
<evidence type="ECO:0000256" key="5">
    <source>
        <dbReference type="ARBA" id="ARBA00022527"/>
    </source>
</evidence>
<evidence type="ECO:0000256" key="15">
    <source>
        <dbReference type="SAM" id="MobiDB-lite"/>
    </source>
</evidence>
<dbReference type="AlphaFoldDB" id="A0A072USF0"/>
<evidence type="ECO:0000256" key="12">
    <source>
        <dbReference type="ARBA" id="ARBA00023288"/>
    </source>
</evidence>
<sequence length="365" mass="40438">MGCFHCFVPINKETSHVYSRKVTSERSKLLSSSSPKAELESVSGPKTRDEAEANPRAHTFTLQELKAATNNFAPECFIGEGGFGPVYKGYLESAKNVVAVKQLNLKGGQGDREFLVEVLMLNLLKHKHLVNLVGYCADGNQRLLVYEYMPLGSLDEHIHDLPPDRKALDWNTRMNIALGIAKGLEYMHKANPPVIYRDLKSSNVLLGENYDAKLSDFGFAKLGPIGDMTHVSTQVVGTYGYCAPEYLMTGQLTIKSDVYSYGVVMLELISGRRALDNTRPQGERSLVEWVKSVLKNRKNFIKLVDPLLQGRCPMGGLKQAVAIAAMCVQTQASARPLIGEIVDALTYMTRTDSSPKLKRSMMIEC</sequence>
<evidence type="ECO:0000256" key="1">
    <source>
        <dbReference type="ARBA" id="ARBA00004193"/>
    </source>
</evidence>
<feature type="region of interest" description="Disordered" evidence="15">
    <location>
        <begin position="29"/>
        <end position="55"/>
    </location>
</feature>
<evidence type="ECO:0000256" key="11">
    <source>
        <dbReference type="ARBA" id="ARBA00023139"/>
    </source>
</evidence>
<gene>
    <name evidence="19" type="primary">25494065</name>
    <name evidence="17" type="ordered locus">MTR_4g118855</name>
    <name evidence="18" type="ORF">MtrunA17_Chr4g0066761</name>
</gene>
<evidence type="ECO:0000313" key="18">
    <source>
        <dbReference type="EMBL" id="RHN64224.1"/>
    </source>
</evidence>
<organism evidence="17 20">
    <name type="scientific">Medicago truncatula</name>
    <name type="common">Barrel medic</name>
    <name type="synonym">Medicago tribuloides</name>
    <dbReference type="NCBI Taxonomy" id="3880"/>
    <lineage>
        <taxon>Eukaryota</taxon>
        <taxon>Viridiplantae</taxon>
        <taxon>Streptophyta</taxon>
        <taxon>Embryophyta</taxon>
        <taxon>Tracheophyta</taxon>
        <taxon>Spermatophyta</taxon>
        <taxon>Magnoliopsida</taxon>
        <taxon>eudicotyledons</taxon>
        <taxon>Gunneridae</taxon>
        <taxon>Pentapetalae</taxon>
        <taxon>rosids</taxon>
        <taxon>fabids</taxon>
        <taxon>Fabales</taxon>
        <taxon>Fabaceae</taxon>
        <taxon>Papilionoideae</taxon>
        <taxon>50 kb inversion clade</taxon>
        <taxon>NPAAA clade</taxon>
        <taxon>Hologalegina</taxon>
        <taxon>IRL clade</taxon>
        <taxon>Trifolieae</taxon>
        <taxon>Medicago</taxon>
    </lineage>
</organism>
<dbReference type="InterPro" id="IPR011009">
    <property type="entry name" value="Kinase-like_dom_sf"/>
</dbReference>
<dbReference type="SUPFAM" id="SSF56112">
    <property type="entry name" value="Protein kinase-like (PK-like)"/>
    <property type="match status" value="1"/>
</dbReference>
<reference evidence="19" key="3">
    <citation type="submission" date="2015-04" db="UniProtKB">
        <authorList>
            <consortium name="EnsemblPlants"/>
        </authorList>
    </citation>
    <scope>IDENTIFICATION</scope>
    <source>
        <strain evidence="19">cv. Jemalong A17</strain>
    </source>
</reference>
<dbReference type="PROSITE" id="PS50011">
    <property type="entry name" value="PROTEIN_KINASE_DOM"/>
    <property type="match status" value="1"/>
</dbReference>
<evidence type="ECO:0000259" key="16">
    <source>
        <dbReference type="PROSITE" id="PS50011"/>
    </source>
</evidence>
<keyword evidence="10" id="KW-0472">Membrane</keyword>
<keyword evidence="4" id="KW-1003">Cell membrane</keyword>
<feature type="compositionally biased region" description="Basic and acidic residues" evidence="15">
    <location>
        <begin position="46"/>
        <end position="55"/>
    </location>
</feature>
<dbReference type="Gene3D" id="3.30.200.20">
    <property type="entry name" value="Phosphorylase Kinase, domain 1"/>
    <property type="match status" value="1"/>
</dbReference>
<dbReference type="Gene3D" id="1.10.510.10">
    <property type="entry name" value="Transferase(Phosphotransferase) domain 1"/>
    <property type="match status" value="1"/>
</dbReference>
<name>A0A072USF0_MEDTR</name>
<comment type="subcellular location">
    <subcellularLocation>
        <location evidence="1">Cell membrane</location>
        <topology evidence="1">Lipid-anchor</topology>
    </subcellularLocation>
</comment>
<dbReference type="Gramene" id="rna27014">
    <property type="protein sequence ID" value="RHN64224.1"/>
    <property type="gene ID" value="gene27014"/>
</dbReference>
<accession>A0A072USF0</accession>
<dbReference type="FunFam" id="1.10.510.10:FF:000032">
    <property type="entry name" value="Serine/threonine-protein kinase PBS1"/>
    <property type="match status" value="1"/>
</dbReference>
<dbReference type="Proteomes" id="UP000265566">
    <property type="component" value="Chromosome 4"/>
</dbReference>
<dbReference type="PROSITE" id="PS00108">
    <property type="entry name" value="PROTEIN_KINASE_ST"/>
    <property type="match status" value="1"/>
</dbReference>
<evidence type="ECO:0000256" key="14">
    <source>
        <dbReference type="ARBA" id="ARBA00048679"/>
    </source>
</evidence>
<evidence type="ECO:0000256" key="6">
    <source>
        <dbReference type="ARBA" id="ARBA00022679"/>
    </source>
</evidence>
<dbReference type="GO" id="GO:0005524">
    <property type="term" value="F:ATP binding"/>
    <property type="evidence" value="ECO:0007669"/>
    <property type="project" value="UniProtKB-KW"/>
</dbReference>
<dbReference type="CDD" id="cd14066">
    <property type="entry name" value="STKc_IRAK"/>
    <property type="match status" value="1"/>
</dbReference>
<evidence type="ECO:0000256" key="8">
    <source>
        <dbReference type="ARBA" id="ARBA00022777"/>
    </source>
</evidence>
<dbReference type="InterPro" id="IPR008271">
    <property type="entry name" value="Ser/Thr_kinase_AS"/>
</dbReference>
<keyword evidence="5" id="KW-0723">Serine/threonine-protein kinase</keyword>
<evidence type="ECO:0000256" key="3">
    <source>
        <dbReference type="ARBA" id="ARBA00012513"/>
    </source>
</evidence>
<dbReference type="EnsemblPlants" id="KEH32271">
    <property type="protein sequence ID" value="KEH32271"/>
    <property type="gene ID" value="MTR_4g118855"/>
</dbReference>
<dbReference type="STRING" id="3880.A0A072USF0"/>
<dbReference type="InterPro" id="IPR000719">
    <property type="entry name" value="Prot_kinase_dom"/>
</dbReference>
<dbReference type="EMBL" id="PSQE01000004">
    <property type="protein sequence ID" value="RHN64224.1"/>
    <property type="molecule type" value="Genomic_DNA"/>
</dbReference>
<dbReference type="KEGG" id="mtr:25494065"/>
<keyword evidence="6 18" id="KW-0808">Transferase</keyword>
<keyword evidence="11" id="KW-0564">Palmitate</keyword>
<evidence type="ECO:0000256" key="2">
    <source>
        <dbReference type="ARBA" id="ARBA00008684"/>
    </source>
</evidence>
<dbReference type="FunFam" id="3.30.200.20:FF:000244">
    <property type="entry name" value="Serine/threonine-protein kinase CDL1-like"/>
    <property type="match status" value="1"/>
</dbReference>
<evidence type="ECO:0000256" key="4">
    <source>
        <dbReference type="ARBA" id="ARBA00022475"/>
    </source>
</evidence>
<dbReference type="Pfam" id="PF00069">
    <property type="entry name" value="Pkinase"/>
    <property type="match status" value="1"/>
</dbReference>
<keyword evidence="9" id="KW-0067">ATP-binding</keyword>
<keyword evidence="12" id="KW-0449">Lipoprotein</keyword>
<dbReference type="PANTHER" id="PTHR47985:SF4">
    <property type="entry name" value="SERINE_THREONINE-PROTEIN KINASE PBL27"/>
    <property type="match status" value="1"/>
</dbReference>
<keyword evidence="20" id="KW-1185">Reference proteome</keyword>
<keyword evidence="7" id="KW-0547">Nucleotide-binding</keyword>
<evidence type="ECO:0000256" key="7">
    <source>
        <dbReference type="ARBA" id="ARBA00022741"/>
    </source>
</evidence>
<feature type="compositionally biased region" description="Low complexity" evidence="15">
    <location>
        <begin position="29"/>
        <end position="43"/>
    </location>
</feature>
<evidence type="ECO:0000256" key="10">
    <source>
        <dbReference type="ARBA" id="ARBA00023136"/>
    </source>
</evidence>
<comment type="catalytic activity">
    <reaction evidence="14">
        <text>L-seryl-[protein] + ATP = O-phospho-L-seryl-[protein] + ADP + H(+)</text>
        <dbReference type="Rhea" id="RHEA:17989"/>
        <dbReference type="Rhea" id="RHEA-COMP:9863"/>
        <dbReference type="Rhea" id="RHEA-COMP:11604"/>
        <dbReference type="ChEBI" id="CHEBI:15378"/>
        <dbReference type="ChEBI" id="CHEBI:29999"/>
        <dbReference type="ChEBI" id="CHEBI:30616"/>
        <dbReference type="ChEBI" id="CHEBI:83421"/>
        <dbReference type="ChEBI" id="CHEBI:456216"/>
        <dbReference type="EC" id="2.7.11.1"/>
    </reaction>
</comment>
<evidence type="ECO:0000256" key="13">
    <source>
        <dbReference type="ARBA" id="ARBA00047899"/>
    </source>
</evidence>
<reference evidence="18" key="4">
    <citation type="journal article" date="2018" name="Nat. Plants">
        <title>Whole-genome landscape of Medicago truncatula symbiotic genes.</title>
        <authorList>
            <person name="Pecrix Y."/>
            <person name="Gamas P."/>
            <person name="Carrere S."/>
        </authorList>
    </citation>
    <scope>NUCLEOTIDE SEQUENCE</scope>
    <source>
        <tissue evidence="18">Leaves</tissue>
    </source>
</reference>
<feature type="domain" description="Protein kinase" evidence="16">
    <location>
        <begin position="72"/>
        <end position="348"/>
    </location>
</feature>
<dbReference type="EMBL" id="CM001220">
    <property type="protein sequence ID" value="KEH32271.1"/>
    <property type="molecule type" value="Genomic_DNA"/>
</dbReference>
<evidence type="ECO:0000313" key="17">
    <source>
        <dbReference type="EMBL" id="KEH32271.1"/>
    </source>
</evidence>
<proteinExistence type="inferred from homology"/>
<evidence type="ECO:0000313" key="19">
    <source>
        <dbReference type="EnsemblPlants" id="KEH32271"/>
    </source>
</evidence>
<protein>
    <recommendedName>
        <fullName evidence="3">non-specific serine/threonine protein kinase</fullName>
        <ecNumber evidence="3">2.7.11.1</ecNumber>
    </recommendedName>
</protein>
<dbReference type="EC" id="2.7.11.1" evidence="3"/>
<dbReference type="GO" id="GO:0004674">
    <property type="term" value="F:protein serine/threonine kinase activity"/>
    <property type="evidence" value="ECO:0007669"/>
    <property type="project" value="UniProtKB-KW"/>
</dbReference>
<dbReference type="OrthoDB" id="4062651at2759"/>
<dbReference type="PANTHER" id="PTHR47985">
    <property type="entry name" value="OS07G0668900 PROTEIN"/>
    <property type="match status" value="1"/>
</dbReference>
<evidence type="ECO:0000256" key="9">
    <source>
        <dbReference type="ARBA" id="ARBA00022840"/>
    </source>
</evidence>
<dbReference type="HOGENOM" id="CLU_000288_21_4_1"/>
<dbReference type="GO" id="GO:0004672">
    <property type="term" value="F:protein kinase activity"/>
    <property type="evidence" value="ECO:0000318"/>
    <property type="project" value="GO_Central"/>
</dbReference>
<reference evidence="17 20" key="2">
    <citation type="journal article" date="2014" name="BMC Genomics">
        <title>An improved genome release (version Mt4.0) for the model legume Medicago truncatula.</title>
        <authorList>
            <person name="Tang H."/>
            <person name="Krishnakumar V."/>
            <person name="Bidwell S."/>
            <person name="Rosen B."/>
            <person name="Chan A."/>
            <person name="Zhou S."/>
            <person name="Gentzbittel L."/>
            <person name="Childs K.L."/>
            <person name="Yandell M."/>
            <person name="Gundlach H."/>
            <person name="Mayer K.F."/>
            <person name="Schwartz D.C."/>
            <person name="Town C.D."/>
        </authorList>
    </citation>
    <scope>GENOME REANNOTATION</scope>
    <source>
        <strain evidence="17">A17</strain>
        <strain evidence="19 20">cv. Jemalong A17</strain>
    </source>
</reference>
<comment type="catalytic activity">
    <reaction evidence="13">
        <text>L-threonyl-[protein] + ATP = O-phospho-L-threonyl-[protein] + ADP + H(+)</text>
        <dbReference type="Rhea" id="RHEA:46608"/>
        <dbReference type="Rhea" id="RHEA-COMP:11060"/>
        <dbReference type="Rhea" id="RHEA-COMP:11605"/>
        <dbReference type="ChEBI" id="CHEBI:15378"/>
        <dbReference type="ChEBI" id="CHEBI:30013"/>
        <dbReference type="ChEBI" id="CHEBI:30616"/>
        <dbReference type="ChEBI" id="CHEBI:61977"/>
        <dbReference type="ChEBI" id="CHEBI:456216"/>
        <dbReference type="EC" id="2.7.11.1"/>
    </reaction>
</comment>
<dbReference type="GO" id="GO:0005886">
    <property type="term" value="C:plasma membrane"/>
    <property type="evidence" value="ECO:0000318"/>
    <property type="project" value="GO_Central"/>
</dbReference>
<dbReference type="Proteomes" id="UP000002051">
    <property type="component" value="Chromosome 4"/>
</dbReference>
<comment type="similarity">
    <text evidence="2">Belongs to the protein kinase superfamily. Ser/Thr protein kinase family.</text>
</comment>
<dbReference type="SMART" id="SM00220">
    <property type="entry name" value="S_TKc"/>
    <property type="match status" value="1"/>
</dbReference>
<evidence type="ECO:0000313" key="20">
    <source>
        <dbReference type="Proteomes" id="UP000002051"/>
    </source>
</evidence>
<reference evidence="17 20" key="1">
    <citation type="journal article" date="2011" name="Nature">
        <title>The Medicago genome provides insight into the evolution of rhizobial symbioses.</title>
        <authorList>
            <person name="Young N.D."/>
            <person name="Debelle F."/>
            <person name="Oldroyd G.E."/>
            <person name="Geurts R."/>
            <person name="Cannon S.B."/>
            <person name="Udvardi M.K."/>
            <person name="Benedito V.A."/>
            <person name="Mayer K.F."/>
            <person name="Gouzy J."/>
            <person name="Schoof H."/>
            <person name="Van de Peer Y."/>
            <person name="Proost S."/>
            <person name="Cook D.R."/>
            <person name="Meyers B.C."/>
            <person name="Spannagl M."/>
            <person name="Cheung F."/>
            <person name="De Mita S."/>
            <person name="Krishnakumar V."/>
            <person name="Gundlach H."/>
            <person name="Zhou S."/>
            <person name="Mudge J."/>
            <person name="Bharti A.K."/>
            <person name="Murray J.D."/>
            <person name="Naoumkina M.A."/>
            <person name="Rosen B."/>
            <person name="Silverstein K.A."/>
            <person name="Tang H."/>
            <person name="Rombauts S."/>
            <person name="Zhao P.X."/>
            <person name="Zhou P."/>
            <person name="Barbe V."/>
            <person name="Bardou P."/>
            <person name="Bechner M."/>
            <person name="Bellec A."/>
            <person name="Berger A."/>
            <person name="Berges H."/>
            <person name="Bidwell S."/>
            <person name="Bisseling T."/>
            <person name="Choisne N."/>
            <person name="Couloux A."/>
            <person name="Denny R."/>
            <person name="Deshpande S."/>
            <person name="Dai X."/>
            <person name="Doyle J.J."/>
            <person name="Dudez A.M."/>
            <person name="Farmer A.D."/>
            <person name="Fouteau S."/>
            <person name="Franken C."/>
            <person name="Gibelin C."/>
            <person name="Gish J."/>
            <person name="Goldstein S."/>
            <person name="Gonzalez A.J."/>
            <person name="Green P.J."/>
            <person name="Hallab A."/>
            <person name="Hartog M."/>
            <person name="Hua A."/>
            <person name="Humphray S.J."/>
            <person name="Jeong D.H."/>
            <person name="Jing Y."/>
            <person name="Jocker A."/>
            <person name="Kenton S.M."/>
            <person name="Kim D.J."/>
            <person name="Klee K."/>
            <person name="Lai H."/>
            <person name="Lang C."/>
            <person name="Lin S."/>
            <person name="Macmil S.L."/>
            <person name="Magdelenat G."/>
            <person name="Matthews L."/>
            <person name="McCorrison J."/>
            <person name="Monaghan E.L."/>
            <person name="Mun J.H."/>
            <person name="Najar F.Z."/>
            <person name="Nicholson C."/>
            <person name="Noirot C."/>
            <person name="O'Bleness M."/>
            <person name="Paule C.R."/>
            <person name="Poulain J."/>
            <person name="Prion F."/>
            <person name="Qin B."/>
            <person name="Qu C."/>
            <person name="Retzel E.F."/>
            <person name="Riddle C."/>
            <person name="Sallet E."/>
            <person name="Samain S."/>
            <person name="Samson N."/>
            <person name="Sanders I."/>
            <person name="Saurat O."/>
            <person name="Scarpelli C."/>
            <person name="Schiex T."/>
            <person name="Segurens B."/>
            <person name="Severin A.J."/>
            <person name="Sherrier D.J."/>
            <person name="Shi R."/>
            <person name="Sims S."/>
            <person name="Singer S.R."/>
            <person name="Sinharoy S."/>
            <person name="Sterck L."/>
            <person name="Viollet A."/>
            <person name="Wang B.B."/>
            <person name="Wang K."/>
            <person name="Wang M."/>
            <person name="Wang X."/>
            <person name="Warfsmann J."/>
            <person name="Weissenbach J."/>
            <person name="White D.D."/>
            <person name="White J.D."/>
            <person name="Wiley G.B."/>
            <person name="Wincker P."/>
            <person name="Xing Y."/>
            <person name="Yang L."/>
            <person name="Yao Z."/>
            <person name="Ying F."/>
            <person name="Zhai J."/>
            <person name="Zhou L."/>
            <person name="Zuber A."/>
            <person name="Denarie J."/>
            <person name="Dixon R.A."/>
            <person name="May G.D."/>
            <person name="Schwartz D.C."/>
            <person name="Rogers J."/>
            <person name="Quetier F."/>
            <person name="Town C.D."/>
            <person name="Roe B.A."/>
        </authorList>
    </citation>
    <scope>NUCLEOTIDE SEQUENCE [LARGE SCALE GENOMIC DNA]</scope>
    <source>
        <strain evidence="17">A17</strain>
        <strain evidence="19 20">cv. Jemalong A17</strain>
    </source>
</reference>